<gene>
    <name evidence="1" type="ORF">RBSH_06015</name>
</gene>
<dbReference type="EMBL" id="AMCW01000173">
    <property type="protein sequence ID" value="EKJ98702.1"/>
    <property type="molecule type" value="Genomic_DNA"/>
</dbReference>
<dbReference type="Proteomes" id="UP000007993">
    <property type="component" value="Unassembled WGS sequence"/>
</dbReference>
<protein>
    <submittedName>
        <fullName evidence="1">Uncharacterized protein</fullName>
    </submittedName>
</protein>
<reference evidence="1 2" key="1">
    <citation type="journal article" date="2013" name="Mar. Genomics">
        <title>Expression of sulfatases in Rhodopirellula baltica and the diversity of sulfatases in the genus Rhodopirellula.</title>
        <authorList>
            <person name="Wegner C.E."/>
            <person name="Richter-Heitmann T."/>
            <person name="Klindworth A."/>
            <person name="Klockow C."/>
            <person name="Richter M."/>
            <person name="Achstetter T."/>
            <person name="Glockner F.O."/>
            <person name="Harder J."/>
        </authorList>
    </citation>
    <scope>NUCLEOTIDE SEQUENCE [LARGE SCALE GENOMIC DNA]</scope>
    <source>
        <strain evidence="1 2">SH28</strain>
    </source>
</reference>
<evidence type="ECO:0000313" key="2">
    <source>
        <dbReference type="Proteomes" id="UP000007993"/>
    </source>
</evidence>
<organism evidence="1 2">
    <name type="scientific">Rhodopirellula baltica SH28</name>
    <dbReference type="NCBI Taxonomy" id="993517"/>
    <lineage>
        <taxon>Bacteria</taxon>
        <taxon>Pseudomonadati</taxon>
        <taxon>Planctomycetota</taxon>
        <taxon>Planctomycetia</taxon>
        <taxon>Pirellulales</taxon>
        <taxon>Pirellulaceae</taxon>
        <taxon>Rhodopirellula</taxon>
    </lineage>
</organism>
<proteinExistence type="predicted"/>
<dbReference type="PATRIC" id="fig|993517.3.peg.6514"/>
<name>K5D8C7_RHOBT</name>
<accession>K5D8C7</accession>
<evidence type="ECO:0000313" key="1">
    <source>
        <dbReference type="EMBL" id="EKJ98702.1"/>
    </source>
</evidence>
<dbReference type="AlphaFoldDB" id="K5D8C7"/>
<sequence>MIAGDTLKSHAAFSAVCHTEVSCLKTDDRTQIANHRRPKLP</sequence>
<comment type="caution">
    <text evidence="1">The sequence shown here is derived from an EMBL/GenBank/DDBJ whole genome shotgun (WGS) entry which is preliminary data.</text>
</comment>